<protein>
    <submittedName>
        <fullName evidence="1">Uncharacterized protein</fullName>
    </submittedName>
</protein>
<comment type="caution">
    <text evidence="1">The sequence shown here is derived from an EMBL/GenBank/DDBJ whole genome shotgun (WGS) entry which is preliminary data.</text>
</comment>
<evidence type="ECO:0000313" key="2">
    <source>
        <dbReference type="Proteomes" id="UP000518300"/>
    </source>
</evidence>
<accession>A0A848LK72</accession>
<dbReference type="AlphaFoldDB" id="A0A848LK72"/>
<dbReference type="Proteomes" id="UP000518300">
    <property type="component" value="Unassembled WGS sequence"/>
</dbReference>
<name>A0A848LK72_9BACT</name>
<evidence type="ECO:0000313" key="1">
    <source>
        <dbReference type="EMBL" id="NMO18121.1"/>
    </source>
</evidence>
<dbReference type="EMBL" id="JABBJJ010000124">
    <property type="protein sequence ID" value="NMO18121.1"/>
    <property type="molecule type" value="Genomic_DNA"/>
</dbReference>
<organism evidence="1 2">
    <name type="scientific">Pyxidicoccus fallax</name>
    <dbReference type="NCBI Taxonomy" id="394095"/>
    <lineage>
        <taxon>Bacteria</taxon>
        <taxon>Pseudomonadati</taxon>
        <taxon>Myxococcota</taxon>
        <taxon>Myxococcia</taxon>
        <taxon>Myxococcales</taxon>
        <taxon>Cystobacterineae</taxon>
        <taxon>Myxococcaceae</taxon>
        <taxon>Pyxidicoccus</taxon>
    </lineage>
</organism>
<sequence length="202" mass="22397">MSRKLPDVATLDSLILGAEDADALEDWQELLMAPDAAERWRDAVSRREHIDEFASAVIAHPWLARMLTGLRELQRTLTHREPGVLEAVLAPELMTHVLGPEARPTTRLATPRRGEVEMVRLAQGDIIELRPAPELAGDFRVFYRSALGEGRLPRRRWRMEAGEAPVLLLGISASDEESMEAALGNSVVLGGVILLEASRPRE</sequence>
<reference evidence="1 2" key="1">
    <citation type="submission" date="2020-04" db="EMBL/GenBank/DDBJ databases">
        <title>Draft genome of Pyxidicoccus fallax type strain.</title>
        <authorList>
            <person name="Whitworth D.E."/>
        </authorList>
    </citation>
    <scope>NUCLEOTIDE SEQUENCE [LARGE SCALE GENOMIC DNA]</scope>
    <source>
        <strain evidence="1 2">DSM 14698</strain>
    </source>
</reference>
<proteinExistence type="predicted"/>
<dbReference type="RefSeq" id="WP_169347394.1">
    <property type="nucleotide sequence ID" value="NZ_JABBJJ010000124.1"/>
</dbReference>
<gene>
    <name evidence="1" type="ORF">HG543_25155</name>
</gene>
<keyword evidence="2" id="KW-1185">Reference proteome</keyword>